<protein>
    <recommendedName>
        <fullName evidence="2">YrhK domain-containing protein</fullName>
    </recommendedName>
</protein>
<feature type="domain" description="YrhK" evidence="2">
    <location>
        <begin position="104"/>
        <end position="155"/>
    </location>
</feature>
<sequence length="274" mass="29307">MPAGAVTQRKRHHLLFLHELAHVSIEALLAAAQFVACFSFYEGSNEAFVKFGVWCFLVTSAVSTAMYGNTARDIVRQHLQVTAKGEKAESSDKKDWRRALQQAWLYILGSLIFVVASVLFLPDACTSGADSDTCLKWGANLFVAGSLCFTAASATNALTVSVHGVWLKQTRTTKLSLAALAFGLFGGVLYTAGSVLFFPQLDNGSCTAGAALVPSTWSTVNLGTHYFVAGGACYLASAFCNLALAGVKHYGHEGHHEEHEVLESRCAGKLKPPA</sequence>
<evidence type="ECO:0000259" key="2">
    <source>
        <dbReference type="Pfam" id="PF14145"/>
    </source>
</evidence>
<feature type="transmembrane region" description="Helical" evidence="1">
    <location>
        <begin position="103"/>
        <end position="121"/>
    </location>
</feature>
<evidence type="ECO:0000313" key="3">
    <source>
        <dbReference type="EMBL" id="CAD8537839.1"/>
    </source>
</evidence>
<feature type="transmembrane region" description="Helical" evidence="1">
    <location>
        <begin position="141"/>
        <end position="165"/>
    </location>
</feature>
<feature type="transmembrane region" description="Helical" evidence="1">
    <location>
        <begin position="47"/>
        <end position="68"/>
    </location>
</feature>
<gene>
    <name evidence="3" type="ORF">CLEP1334_LOCUS13121</name>
</gene>
<evidence type="ECO:0000256" key="1">
    <source>
        <dbReference type="SAM" id="Phobius"/>
    </source>
</evidence>
<accession>A0A7S0J1N1</accession>
<proteinExistence type="predicted"/>
<name>A0A7S0J1N1_9EUKA</name>
<organism evidence="3">
    <name type="scientific">Calcidiscus leptoporus</name>
    <dbReference type="NCBI Taxonomy" id="127549"/>
    <lineage>
        <taxon>Eukaryota</taxon>
        <taxon>Haptista</taxon>
        <taxon>Haptophyta</taxon>
        <taxon>Prymnesiophyceae</taxon>
        <taxon>Coccolithales</taxon>
        <taxon>Calcidiscaceae</taxon>
        <taxon>Calcidiscus</taxon>
    </lineage>
</organism>
<reference evidence="3" key="1">
    <citation type="submission" date="2021-01" db="EMBL/GenBank/DDBJ databases">
        <authorList>
            <person name="Corre E."/>
            <person name="Pelletier E."/>
            <person name="Niang G."/>
            <person name="Scheremetjew M."/>
            <person name="Finn R."/>
            <person name="Kale V."/>
            <person name="Holt S."/>
            <person name="Cochrane G."/>
            <person name="Meng A."/>
            <person name="Brown T."/>
            <person name="Cohen L."/>
        </authorList>
    </citation>
    <scope>NUCLEOTIDE SEQUENCE</scope>
    <source>
        <strain evidence="3">RCC1130</strain>
    </source>
</reference>
<feature type="transmembrane region" description="Helical" evidence="1">
    <location>
        <begin position="20"/>
        <end position="41"/>
    </location>
</feature>
<keyword evidence="1" id="KW-0812">Transmembrane</keyword>
<dbReference type="AlphaFoldDB" id="A0A7S0J1N1"/>
<dbReference type="InterPro" id="IPR025424">
    <property type="entry name" value="YrhK_domain"/>
</dbReference>
<dbReference type="EMBL" id="HBER01026053">
    <property type="protein sequence ID" value="CAD8537839.1"/>
    <property type="molecule type" value="Transcribed_RNA"/>
</dbReference>
<feature type="transmembrane region" description="Helical" evidence="1">
    <location>
        <begin position="177"/>
        <end position="198"/>
    </location>
</feature>
<keyword evidence="1" id="KW-1133">Transmembrane helix</keyword>
<feature type="domain" description="YrhK" evidence="2">
    <location>
        <begin position="177"/>
        <end position="242"/>
    </location>
</feature>
<keyword evidence="1" id="KW-0472">Membrane</keyword>
<feature type="transmembrane region" description="Helical" evidence="1">
    <location>
        <begin position="226"/>
        <end position="247"/>
    </location>
</feature>
<dbReference type="Pfam" id="PF14145">
    <property type="entry name" value="YrhK"/>
    <property type="match status" value="2"/>
</dbReference>